<dbReference type="Pfam" id="PF00196">
    <property type="entry name" value="GerE"/>
    <property type="match status" value="1"/>
</dbReference>
<evidence type="ECO:0000256" key="2">
    <source>
        <dbReference type="ARBA" id="ARBA00023163"/>
    </source>
</evidence>
<reference evidence="4 5" key="1">
    <citation type="submission" date="2020-05" db="EMBL/GenBank/DDBJ databases">
        <title>Genome Sequencing of Type Strains.</title>
        <authorList>
            <person name="Lemaire J.F."/>
            <person name="Inderbitzin P."/>
            <person name="Gregorio O.A."/>
            <person name="Collins S.B."/>
            <person name="Wespe N."/>
            <person name="Knight-Connoni V."/>
        </authorList>
    </citation>
    <scope>NUCLEOTIDE SEQUENCE [LARGE SCALE GENOMIC DNA]</scope>
    <source>
        <strain evidence="4 5">LMG 21957</strain>
    </source>
</reference>
<dbReference type="SMART" id="SM00421">
    <property type="entry name" value="HTH_LUXR"/>
    <property type="match status" value="1"/>
</dbReference>
<evidence type="ECO:0000313" key="5">
    <source>
        <dbReference type="Proteomes" id="UP000526125"/>
    </source>
</evidence>
<sequence>MTSMTSIEQTLDYTMFRCELREKQRLVLWMLLVGKEQKEISQSLHMSEEAIKKHQRIIYRKLGIKGKAQLSKWVLEQISSTITAPQPLTKEEFFRDFQNA</sequence>
<keyword evidence="1" id="KW-0805">Transcription regulation</keyword>
<evidence type="ECO:0000256" key="1">
    <source>
        <dbReference type="ARBA" id="ARBA00023015"/>
    </source>
</evidence>
<gene>
    <name evidence="4" type="ORF">HP552_05395</name>
</gene>
<accession>A0A7Y6BV26</accession>
<dbReference type="SUPFAM" id="SSF46894">
    <property type="entry name" value="C-terminal effector domain of the bipartite response regulators"/>
    <property type="match status" value="1"/>
</dbReference>
<keyword evidence="5" id="KW-1185">Reference proteome</keyword>
<dbReference type="AlphaFoldDB" id="A0A7Y6BV26"/>
<organism evidence="4 5">
    <name type="scientific">Paenibacillus xylanilyticus</name>
    <dbReference type="NCBI Taxonomy" id="248903"/>
    <lineage>
        <taxon>Bacteria</taxon>
        <taxon>Bacillati</taxon>
        <taxon>Bacillota</taxon>
        <taxon>Bacilli</taxon>
        <taxon>Bacillales</taxon>
        <taxon>Paenibacillaceae</taxon>
        <taxon>Paenibacillus</taxon>
    </lineage>
</organism>
<comment type="caution">
    <text evidence="4">The sequence shown here is derived from an EMBL/GenBank/DDBJ whole genome shotgun (WGS) entry which is preliminary data.</text>
</comment>
<dbReference type="GO" id="GO:0003677">
    <property type="term" value="F:DNA binding"/>
    <property type="evidence" value="ECO:0007669"/>
    <property type="project" value="InterPro"/>
</dbReference>
<feature type="domain" description="HTH luxR-type" evidence="3">
    <location>
        <begin position="17"/>
        <end position="74"/>
    </location>
</feature>
<protein>
    <submittedName>
        <fullName evidence="4">Helix-turn-helix transcriptional regulator</fullName>
    </submittedName>
</protein>
<dbReference type="GO" id="GO:0006355">
    <property type="term" value="P:regulation of DNA-templated transcription"/>
    <property type="evidence" value="ECO:0007669"/>
    <property type="project" value="InterPro"/>
</dbReference>
<dbReference type="InterPro" id="IPR016032">
    <property type="entry name" value="Sig_transdc_resp-reg_C-effctor"/>
</dbReference>
<proteinExistence type="predicted"/>
<evidence type="ECO:0000313" key="4">
    <source>
        <dbReference type="EMBL" id="NUU74675.1"/>
    </source>
</evidence>
<keyword evidence="2" id="KW-0804">Transcription</keyword>
<dbReference type="EMBL" id="JABMCB010000154">
    <property type="protein sequence ID" value="NUU74675.1"/>
    <property type="molecule type" value="Genomic_DNA"/>
</dbReference>
<dbReference type="PRINTS" id="PR00038">
    <property type="entry name" value="HTHLUXR"/>
</dbReference>
<name>A0A7Y6BV26_9BACL</name>
<dbReference type="InterPro" id="IPR036388">
    <property type="entry name" value="WH-like_DNA-bd_sf"/>
</dbReference>
<dbReference type="InterPro" id="IPR000792">
    <property type="entry name" value="Tscrpt_reg_LuxR_C"/>
</dbReference>
<dbReference type="Proteomes" id="UP000526125">
    <property type="component" value="Unassembled WGS sequence"/>
</dbReference>
<evidence type="ECO:0000259" key="3">
    <source>
        <dbReference type="SMART" id="SM00421"/>
    </source>
</evidence>
<dbReference type="Gene3D" id="1.10.10.10">
    <property type="entry name" value="Winged helix-like DNA-binding domain superfamily/Winged helix DNA-binding domain"/>
    <property type="match status" value="1"/>
</dbReference>